<evidence type="ECO:0000313" key="3">
    <source>
        <dbReference type="Proteomes" id="UP000623129"/>
    </source>
</evidence>
<feature type="region of interest" description="Disordered" evidence="1">
    <location>
        <begin position="354"/>
        <end position="434"/>
    </location>
</feature>
<dbReference type="PANTHER" id="PTHR46741:SF2">
    <property type="entry name" value="RIBOSOMAL PROTEIN L34AE"/>
    <property type="match status" value="1"/>
</dbReference>
<feature type="compositionally biased region" description="Basic residues" evidence="1">
    <location>
        <begin position="395"/>
        <end position="405"/>
    </location>
</feature>
<reference evidence="2" key="1">
    <citation type="submission" date="2020-01" db="EMBL/GenBank/DDBJ databases">
        <title>Genome sequence of Kobresia littledalei, the first chromosome-level genome in the family Cyperaceae.</title>
        <authorList>
            <person name="Qu G."/>
        </authorList>
    </citation>
    <scope>NUCLEOTIDE SEQUENCE</scope>
    <source>
        <strain evidence="2">C.B.Clarke</strain>
        <tissue evidence="2">Leaf</tissue>
    </source>
</reference>
<feature type="compositionally biased region" description="Basic and acidic residues" evidence="1">
    <location>
        <begin position="302"/>
        <end position="322"/>
    </location>
</feature>
<feature type="compositionally biased region" description="Basic and acidic residues" evidence="1">
    <location>
        <begin position="502"/>
        <end position="511"/>
    </location>
</feature>
<feature type="compositionally biased region" description="Basic and acidic residues" evidence="1">
    <location>
        <begin position="206"/>
        <end position="234"/>
    </location>
</feature>
<name>A0A833QIP1_9POAL</name>
<accession>A0A833QIP1</accession>
<feature type="compositionally biased region" description="Basic and acidic residues" evidence="1">
    <location>
        <begin position="122"/>
        <end position="133"/>
    </location>
</feature>
<dbReference type="Pfam" id="PF07891">
    <property type="entry name" value="DUF1666"/>
    <property type="match status" value="1"/>
</dbReference>
<dbReference type="InterPro" id="IPR012870">
    <property type="entry name" value="DUF1666"/>
</dbReference>
<keyword evidence="3" id="KW-1185">Reference proteome</keyword>
<feature type="region of interest" description="Disordered" evidence="1">
    <location>
        <begin position="122"/>
        <end position="146"/>
    </location>
</feature>
<feature type="compositionally biased region" description="Low complexity" evidence="1">
    <location>
        <begin position="418"/>
        <end position="428"/>
    </location>
</feature>
<evidence type="ECO:0000313" key="2">
    <source>
        <dbReference type="EMBL" id="KAF3324243.1"/>
    </source>
</evidence>
<dbReference type="EMBL" id="SWLB01000022">
    <property type="protein sequence ID" value="KAF3324243.1"/>
    <property type="molecule type" value="Genomic_DNA"/>
</dbReference>
<feature type="compositionally biased region" description="Low complexity" evidence="1">
    <location>
        <begin position="12"/>
        <end position="26"/>
    </location>
</feature>
<proteinExistence type="predicted"/>
<dbReference type="OrthoDB" id="772197at2759"/>
<dbReference type="PANTHER" id="PTHR46741">
    <property type="entry name" value="OS09G0413600 PROTEIN"/>
    <property type="match status" value="1"/>
</dbReference>
<feature type="region of interest" description="Disordered" evidence="1">
    <location>
        <begin position="500"/>
        <end position="546"/>
    </location>
</feature>
<feature type="region of interest" description="Disordered" evidence="1">
    <location>
        <begin position="206"/>
        <end position="341"/>
    </location>
</feature>
<feature type="compositionally biased region" description="Polar residues" evidence="1">
    <location>
        <begin position="614"/>
        <end position="623"/>
    </location>
</feature>
<feature type="compositionally biased region" description="Polar residues" evidence="1">
    <location>
        <begin position="512"/>
        <end position="535"/>
    </location>
</feature>
<protein>
    <submittedName>
        <fullName evidence="2">Uncharacterized protein</fullName>
    </submittedName>
</protein>
<dbReference type="AlphaFoldDB" id="A0A833QIP1"/>
<dbReference type="Proteomes" id="UP000623129">
    <property type="component" value="Unassembled WGS sequence"/>
</dbReference>
<sequence length="1022" mass="118823">MKNFRGSMDTASSNTNGTNTSSISGGPKNNESGPKFYPERDNSCDRDRFTGFDYIWEHNHETFWNNFAVNYSVNDPKCMDELAKGNSVQGEKFDCSEDNEKLTSSLSFKFENPKVTLYPIKEEESPDFSEKSISHKPPISNESPTSANIQKYQIVPERNLRGFVQQPETMTISIREHYTELKAEKLSRKKEKRNIILEEQMVGEIEKLEPIIEPEPKSDVMPKPECESELRIEPESQPENEVGMDLERESLPELNPECEPAQVVKHEPKSESESESEPEPEPKPEPEPEPEPDPVDGIISYIDKKRDLSEGFGRESWSENKPEYTNYKETNKPTDLGTDMLSSTDDVITESMRKITDRGFNPVNEPIESENIPSDPEIPLEIPRRLSKKPAPLPNRRKLVRRKRSIQKEMILEKPELSSSSSPSTVSSERGRQMLTRRYVSEEFSSFDSDSQSSVSDGYSVKDLIVDSDSDWFLSEKESDSSPHKIYSAEQSTNLVRYTSKPMDRLKENEKGQAQSFYGSETDSSNLPAQISSNHDQPDEVNAWLENNSKPEFDVQNQEEKAETVVNDTQMAILSQEDEATSENLDRETETDTLNQYETMSPRKDYATEKPTQDSENIDIQQSKSKDKGKEYLDEEEEDELESLWEHQDLIEQLKMEIKKARAVGLPTILEESETPKTTMEELKTWHFDEKFLHEDPMDELNKFYKSYRERMRKFDILNYQKMYAVGFLQLKNPLESMGSQKPLIPTITSILSQNLSRRRKSTDDPSERFIKELRCDLEMVYVGQLCLSWEILRWQYEKALEMPESDPYHSHRYNQAAGEFQQFQVLVNRFIENEPFQIPRLPNYVKNRCVLRNLLQVPLIKEDNLREKREDDQKGNYIITSEELEDIMEESIRVFWEFVKADKNEMPVILKGLVGPQVELQDPSDYDFMMHLHSILQKKEKRLKDLLKTGNCLVKKFKKPKEDRSNLDLFFSQVDIKLVSRVLKMPKLSSEQLQWCHKKLDKISFVDRKIQREPSFLLFPC</sequence>
<feature type="region of interest" description="Disordered" evidence="1">
    <location>
        <begin position="1"/>
        <end position="42"/>
    </location>
</feature>
<gene>
    <name evidence="2" type="ORF">FCM35_KLT11710</name>
</gene>
<comment type="caution">
    <text evidence="2">The sequence shown here is derived from an EMBL/GenBank/DDBJ whole genome shotgun (WGS) entry which is preliminary data.</text>
</comment>
<organism evidence="2 3">
    <name type="scientific">Carex littledalei</name>
    <dbReference type="NCBI Taxonomy" id="544730"/>
    <lineage>
        <taxon>Eukaryota</taxon>
        <taxon>Viridiplantae</taxon>
        <taxon>Streptophyta</taxon>
        <taxon>Embryophyta</taxon>
        <taxon>Tracheophyta</taxon>
        <taxon>Spermatophyta</taxon>
        <taxon>Magnoliopsida</taxon>
        <taxon>Liliopsida</taxon>
        <taxon>Poales</taxon>
        <taxon>Cyperaceae</taxon>
        <taxon>Cyperoideae</taxon>
        <taxon>Cariceae</taxon>
        <taxon>Carex</taxon>
        <taxon>Carex subgen. Euthyceras</taxon>
    </lineage>
</organism>
<feature type="compositionally biased region" description="Basic and acidic residues" evidence="1">
    <location>
        <begin position="406"/>
        <end position="416"/>
    </location>
</feature>
<evidence type="ECO:0000256" key="1">
    <source>
        <dbReference type="SAM" id="MobiDB-lite"/>
    </source>
</evidence>
<feature type="region of interest" description="Disordered" evidence="1">
    <location>
        <begin position="576"/>
        <end position="640"/>
    </location>
</feature>
<feature type="compositionally biased region" description="Basic and acidic residues" evidence="1">
    <location>
        <begin position="601"/>
        <end position="613"/>
    </location>
</feature>